<evidence type="ECO:0000256" key="1">
    <source>
        <dbReference type="ARBA" id="ARBA00023015"/>
    </source>
</evidence>
<dbReference type="PANTHER" id="PTHR33154">
    <property type="entry name" value="TRANSCRIPTIONAL REGULATOR, ARSR FAMILY"/>
    <property type="match status" value="1"/>
</dbReference>
<dbReference type="SUPFAM" id="SSF46785">
    <property type="entry name" value="Winged helix' DNA-binding domain"/>
    <property type="match status" value="1"/>
</dbReference>
<protein>
    <submittedName>
        <fullName evidence="5">DNA-binding transcriptional ArsR family regulator</fullName>
    </submittedName>
</protein>
<dbReference type="PRINTS" id="PR00778">
    <property type="entry name" value="HTHARSR"/>
</dbReference>
<evidence type="ECO:0000256" key="2">
    <source>
        <dbReference type="ARBA" id="ARBA00023125"/>
    </source>
</evidence>
<dbReference type="InterPro" id="IPR011991">
    <property type="entry name" value="ArsR-like_HTH"/>
</dbReference>
<dbReference type="GO" id="GO:0003677">
    <property type="term" value="F:DNA binding"/>
    <property type="evidence" value="ECO:0007669"/>
    <property type="project" value="UniProtKB-KW"/>
</dbReference>
<dbReference type="Proteomes" id="UP000717624">
    <property type="component" value="Unassembled WGS sequence"/>
</dbReference>
<reference evidence="5" key="1">
    <citation type="submission" date="2021-01" db="EMBL/GenBank/DDBJ databases">
        <title>Genomic Encyclopedia of Type Strains, Phase IV (KMG-IV): sequencing the most valuable type-strain genomes for metagenomic binning, comparative biology and taxonomic classification.</title>
        <authorList>
            <person name="Goeker M."/>
        </authorList>
    </citation>
    <scope>NUCLEOTIDE SEQUENCE</scope>
    <source>
        <strain evidence="5">DSM 25523</strain>
    </source>
</reference>
<dbReference type="CDD" id="cd00090">
    <property type="entry name" value="HTH_ARSR"/>
    <property type="match status" value="1"/>
</dbReference>
<dbReference type="GO" id="GO:0003700">
    <property type="term" value="F:DNA-binding transcription factor activity"/>
    <property type="evidence" value="ECO:0007669"/>
    <property type="project" value="InterPro"/>
</dbReference>
<keyword evidence="3" id="KW-0804">Transcription</keyword>
<dbReference type="AlphaFoldDB" id="A0A938Y1R1"/>
<gene>
    <name evidence="5" type="ORF">JOD01_001608</name>
</gene>
<organism evidence="5 6">
    <name type="scientific">Brevibacillus fulvus</name>
    <dbReference type="NCBI Taxonomy" id="1125967"/>
    <lineage>
        <taxon>Bacteria</taxon>
        <taxon>Bacillati</taxon>
        <taxon>Bacillota</taxon>
        <taxon>Bacilli</taxon>
        <taxon>Bacillales</taxon>
        <taxon>Paenibacillaceae</taxon>
        <taxon>Brevibacillus</taxon>
    </lineage>
</organism>
<evidence type="ECO:0000313" key="6">
    <source>
        <dbReference type="Proteomes" id="UP000717624"/>
    </source>
</evidence>
<dbReference type="SMART" id="SM00418">
    <property type="entry name" value="HTH_ARSR"/>
    <property type="match status" value="1"/>
</dbReference>
<dbReference type="EMBL" id="JAFBEB010000004">
    <property type="protein sequence ID" value="MBM7590007.1"/>
    <property type="molecule type" value="Genomic_DNA"/>
</dbReference>
<evidence type="ECO:0000259" key="4">
    <source>
        <dbReference type="PROSITE" id="PS50987"/>
    </source>
</evidence>
<feature type="domain" description="HTH arsR-type" evidence="4">
    <location>
        <begin position="5"/>
        <end position="97"/>
    </location>
</feature>
<comment type="caution">
    <text evidence="5">The sequence shown here is derived from an EMBL/GenBank/DDBJ whole genome shotgun (WGS) entry which is preliminary data.</text>
</comment>
<dbReference type="InterPro" id="IPR001845">
    <property type="entry name" value="HTH_ArsR_DNA-bd_dom"/>
</dbReference>
<evidence type="ECO:0000256" key="3">
    <source>
        <dbReference type="ARBA" id="ARBA00023163"/>
    </source>
</evidence>
<evidence type="ECO:0000313" key="5">
    <source>
        <dbReference type="EMBL" id="MBM7590007.1"/>
    </source>
</evidence>
<keyword evidence="6" id="KW-1185">Reference proteome</keyword>
<dbReference type="InterPro" id="IPR036388">
    <property type="entry name" value="WH-like_DNA-bd_sf"/>
</dbReference>
<keyword evidence="2 5" id="KW-0238">DNA-binding</keyword>
<proteinExistence type="predicted"/>
<sequence>MNIELMEANEQRVKIFKALADPTRIEIVRTLFLAKKELACGEVGGICAVSKSNASYHFRTLREAGLIKVRKHAQTKYTTLDEATLRKYLPGFLETLL</sequence>
<accession>A0A938Y1R1</accession>
<keyword evidence="1" id="KW-0805">Transcription regulation</keyword>
<dbReference type="RefSeq" id="WP_204517714.1">
    <property type="nucleotide sequence ID" value="NZ_BAABIN010000007.1"/>
</dbReference>
<dbReference type="Pfam" id="PF12840">
    <property type="entry name" value="HTH_20"/>
    <property type="match status" value="1"/>
</dbReference>
<dbReference type="InterPro" id="IPR036390">
    <property type="entry name" value="WH_DNA-bd_sf"/>
</dbReference>
<name>A0A938Y1R1_9BACL</name>
<dbReference type="NCBIfam" id="NF033788">
    <property type="entry name" value="HTH_metalloreg"/>
    <property type="match status" value="1"/>
</dbReference>
<dbReference type="InterPro" id="IPR051081">
    <property type="entry name" value="HTH_MetalResp_TranReg"/>
</dbReference>
<dbReference type="PANTHER" id="PTHR33154:SF25">
    <property type="entry name" value="LMO0101 PROTEIN"/>
    <property type="match status" value="1"/>
</dbReference>
<dbReference type="Gene3D" id="1.10.10.10">
    <property type="entry name" value="Winged helix-like DNA-binding domain superfamily/Winged helix DNA-binding domain"/>
    <property type="match status" value="1"/>
</dbReference>
<dbReference type="PROSITE" id="PS50987">
    <property type="entry name" value="HTH_ARSR_2"/>
    <property type="match status" value="1"/>
</dbReference>